<organism evidence="5 6">
    <name type="scientific">Rubrobacter taiwanensis</name>
    <dbReference type="NCBI Taxonomy" id="185139"/>
    <lineage>
        <taxon>Bacteria</taxon>
        <taxon>Bacillati</taxon>
        <taxon>Actinomycetota</taxon>
        <taxon>Rubrobacteria</taxon>
        <taxon>Rubrobacterales</taxon>
        <taxon>Rubrobacteraceae</taxon>
        <taxon>Rubrobacter</taxon>
    </lineage>
</organism>
<dbReference type="InterPro" id="IPR009078">
    <property type="entry name" value="Ferritin-like_SF"/>
</dbReference>
<dbReference type="InterPro" id="IPR039377">
    <property type="entry name" value="Mn_catalase_dom"/>
</dbReference>
<proteinExistence type="inferred from homology"/>
<comment type="similarity">
    <text evidence="1">Belongs to the manganese catalase family.</text>
</comment>
<dbReference type="Gene3D" id="1.20.1260.10">
    <property type="match status" value="1"/>
</dbReference>
<dbReference type="RefSeq" id="WP_132692527.1">
    <property type="nucleotide sequence ID" value="NZ_SKBU01000026.1"/>
</dbReference>
<keyword evidence="2" id="KW-0479">Metal-binding</keyword>
<feature type="region of interest" description="Disordered" evidence="4">
    <location>
        <begin position="255"/>
        <end position="283"/>
    </location>
</feature>
<dbReference type="InterPro" id="IPR007760">
    <property type="entry name" value="Mn_catalase"/>
</dbReference>
<dbReference type="EMBL" id="SKBU01000026">
    <property type="protein sequence ID" value="TCJ15316.1"/>
    <property type="molecule type" value="Genomic_DNA"/>
</dbReference>
<keyword evidence="6" id="KW-1185">Reference proteome</keyword>
<evidence type="ECO:0000313" key="6">
    <source>
        <dbReference type="Proteomes" id="UP000295244"/>
    </source>
</evidence>
<dbReference type="Proteomes" id="UP000295244">
    <property type="component" value="Unassembled WGS sequence"/>
</dbReference>
<evidence type="ECO:0000256" key="2">
    <source>
        <dbReference type="PIRSR" id="PIRSR607760-1"/>
    </source>
</evidence>
<evidence type="ECO:0000256" key="1">
    <source>
        <dbReference type="ARBA" id="ARBA00007644"/>
    </source>
</evidence>
<gene>
    <name evidence="5" type="ORF">E0L93_13090</name>
</gene>
<sequence length="297" mass="32634">MYLRVDKLQVELPMPSEPDPDAAANVQELLGGRFGEMSTLMNYTYQSFNFRGRKKVKPFYDLIANIATEELGHIELVAATINGLLTGASEGEDVKDAPLKGVKGKGIPHHYINTGFGALATNSLGQGWNGEYVFNSGDLVLDLLHNFFLENGARMAKIRVYESTDHPVARQMLGYLFVRGGVHALAYAKALEELTGVDVKKMLPIPKIPDADFKEARQFTDRGMHGKLYRFSPDDFKDIAALWKGEHPIDGTPLEVVDGLPESAGGPADPPEDKAVSSPGLHPEELAEIAQRLMRNM</sequence>
<comment type="cofactor">
    <cofactor evidence="2">
        <name>Mn(2+)</name>
        <dbReference type="ChEBI" id="CHEBI:29035"/>
    </cofactor>
    <text evidence="2">Binds 2 manganese ions per subunit.</text>
</comment>
<dbReference type="InterPro" id="IPR012347">
    <property type="entry name" value="Ferritin-like"/>
</dbReference>
<comment type="cofactor">
    <cofactor evidence="3">
        <name>Ca(2+)</name>
        <dbReference type="ChEBI" id="CHEBI:29108"/>
    </cofactor>
    <text evidence="3">Binds 1 Ca(2+) ion per subunit.</text>
</comment>
<dbReference type="AlphaFoldDB" id="A0A4R1BDV7"/>
<feature type="binding site" evidence="2">
    <location>
        <position position="70"/>
    </location>
    <ligand>
        <name>Mn(2+)</name>
        <dbReference type="ChEBI" id="CHEBI:29035"/>
        <label>1</label>
    </ligand>
</feature>
<feature type="binding site" evidence="3">
    <location>
        <position position="61"/>
    </location>
    <ligand>
        <name>Ca(2+)</name>
        <dbReference type="ChEBI" id="CHEBI:29108"/>
    </ligand>
</feature>
<dbReference type="Pfam" id="PF05067">
    <property type="entry name" value="Mn_catalase"/>
    <property type="match status" value="1"/>
</dbReference>
<reference evidence="5 6" key="1">
    <citation type="submission" date="2019-03" db="EMBL/GenBank/DDBJ databases">
        <title>Whole genome sequence of a novel Rubrobacter taiwanensis strain, isolated from Yellowstone National Park.</title>
        <authorList>
            <person name="Freed S."/>
            <person name="Ramaley R.F."/>
            <person name="Kyndt J.A."/>
        </authorList>
    </citation>
    <scope>NUCLEOTIDE SEQUENCE [LARGE SCALE GENOMIC DNA]</scope>
    <source>
        <strain evidence="5 6">Yellowstone</strain>
    </source>
</reference>
<evidence type="ECO:0000256" key="4">
    <source>
        <dbReference type="SAM" id="MobiDB-lite"/>
    </source>
</evidence>
<evidence type="ECO:0000256" key="3">
    <source>
        <dbReference type="PIRSR" id="PIRSR607760-2"/>
    </source>
</evidence>
<comment type="caution">
    <text evidence="5">The sequence shown here is derived from an EMBL/GenBank/DDBJ whole genome shotgun (WGS) entry which is preliminary data.</text>
</comment>
<feature type="binding site" evidence="2">
    <location>
        <position position="150"/>
    </location>
    <ligand>
        <name>Mn(2+)</name>
        <dbReference type="ChEBI" id="CHEBI:29035"/>
        <label>1</label>
    </ligand>
</feature>
<evidence type="ECO:0000313" key="5">
    <source>
        <dbReference type="EMBL" id="TCJ15316.1"/>
    </source>
</evidence>
<feature type="binding site" evidence="2">
    <location>
        <position position="73"/>
    </location>
    <ligand>
        <name>Mn(2+)</name>
        <dbReference type="ChEBI" id="CHEBI:29035"/>
        <label>1</label>
    </ligand>
</feature>
<feature type="binding site" evidence="2">
    <location>
        <position position="183"/>
    </location>
    <ligand>
        <name>Mn(2+)</name>
        <dbReference type="ChEBI" id="CHEBI:29035"/>
        <label>1</label>
    </ligand>
</feature>
<name>A0A4R1BDV7_9ACTN</name>
<accession>A0A4R1BDV7</accession>
<protein>
    <submittedName>
        <fullName evidence="5">Manganese catalase family protein</fullName>
    </submittedName>
</protein>
<feature type="binding site" evidence="3">
    <location>
        <position position="232"/>
    </location>
    <ligand>
        <name>Ca(2+)</name>
        <dbReference type="ChEBI" id="CHEBI:29108"/>
    </ligand>
</feature>
<dbReference type="SUPFAM" id="SSF47240">
    <property type="entry name" value="Ferritin-like"/>
    <property type="match status" value="1"/>
</dbReference>
<keyword evidence="2" id="KW-0464">Manganese</keyword>
<dbReference type="GO" id="GO:0046872">
    <property type="term" value="F:metal ion binding"/>
    <property type="evidence" value="ECO:0007669"/>
    <property type="project" value="UniProtKB-KW"/>
</dbReference>
<feature type="binding site" evidence="2">
    <location>
        <position position="36"/>
    </location>
    <ligand>
        <name>Mn(2+)</name>
        <dbReference type="ChEBI" id="CHEBI:29035"/>
        <label>1</label>
    </ligand>
</feature>
<keyword evidence="3" id="KW-0106">Calcium</keyword>
<dbReference type="CDD" id="cd01051">
    <property type="entry name" value="Mn_catalase"/>
    <property type="match status" value="1"/>
</dbReference>
<dbReference type="OrthoDB" id="8334870at2"/>